<dbReference type="Pfam" id="PF20465">
    <property type="entry name" value="MmeI_hel"/>
    <property type="match status" value="1"/>
</dbReference>
<dbReference type="InterPro" id="IPR046816">
    <property type="entry name" value="MmeI_Mtase"/>
</dbReference>
<dbReference type="InterPro" id="IPR046818">
    <property type="entry name" value="MmeI_C"/>
</dbReference>
<dbReference type="InterPro" id="IPR046817">
    <property type="entry name" value="MmeI_N"/>
</dbReference>
<evidence type="ECO:0000313" key="10">
    <source>
        <dbReference type="EMBL" id="GLX84308.1"/>
    </source>
</evidence>
<dbReference type="Pfam" id="PF20473">
    <property type="entry name" value="MmeI_Mtase"/>
    <property type="match status" value="1"/>
</dbReference>
<name>A0ABQ6H857_9GAMM</name>
<evidence type="ECO:0000256" key="3">
    <source>
        <dbReference type="ARBA" id="ARBA00022679"/>
    </source>
</evidence>
<dbReference type="GO" id="GO:0032259">
    <property type="term" value="P:methylation"/>
    <property type="evidence" value="ECO:0007669"/>
    <property type="project" value="UniProtKB-KW"/>
</dbReference>
<dbReference type="Pfam" id="PF20464">
    <property type="entry name" value="MmeI_N"/>
    <property type="match status" value="1"/>
</dbReference>
<dbReference type="InterPro" id="IPR029063">
    <property type="entry name" value="SAM-dependent_MTases_sf"/>
</dbReference>
<dbReference type="SUPFAM" id="SSF53335">
    <property type="entry name" value="S-adenosyl-L-methionine-dependent methyltransferases"/>
    <property type="match status" value="1"/>
</dbReference>
<comment type="catalytic activity">
    <reaction evidence="4">
        <text>a 2'-deoxyadenosine in DNA + S-adenosyl-L-methionine = an N(6)-methyl-2'-deoxyadenosine in DNA + S-adenosyl-L-homocysteine + H(+)</text>
        <dbReference type="Rhea" id="RHEA:15197"/>
        <dbReference type="Rhea" id="RHEA-COMP:12418"/>
        <dbReference type="Rhea" id="RHEA-COMP:12419"/>
        <dbReference type="ChEBI" id="CHEBI:15378"/>
        <dbReference type="ChEBI" id="CHEBI:57856"/>
        <dbReference type="ChEBI" id="CHEBI:59789"/>
        <dbReference type="ChEBI" id="CHEBI:90615"/>
        <dbReference type="ChEBI" id="CHEBI:90616"/>
        <dbReference type="EC" id="2.1.1.72"/>
    </reaction>
</comment>
<sequence>MNITQIEEIVKKLVVDVNADSVNKDEFIYQLMAAYGHRKTTIGRIKSGERNLADVEGEVRAKRHIYFKHCQGNSVLSDIDSMKKQPSVAREKIRFVIATDFNQFVAIDTRTNDTLDIEFNDLGKHFDFFLPWAGMEKAVYQGENPADVKAAEKMAKLFDLIKADNFTDENKDDTQALHNLNVFLTRLLFCFFAEDTGIFKQNQFSGELESHTKVDGSDVAEYLNRLFEVLNTPKDKRADLPDYLASFEFVNGGLFADNIKSPRFSTKSRKMLIESGSELDWSDINPDIFGSMIQAVVHPDQRGGMGMHYTSVTNIMKVIEPLFLDGLYAELENIELNIGTKLKPSRLRKLHDRISEIKLFDPACGSGNFLIIAFKELRKLEMEIIKRLQELEENENQDDLFGEVGLESSFSRINLSQFYGIELDDFAHEVAILSLWLAQHQMNVEFKAEFGDCEPPLPLSKSGNIFQGNACLMDWSDCCPKQGEIYILGNPPYLGGKKLSDENKRDMVESGLGKALLVDYIGCWFLKASQYIKNINARFAFVSTKSICQGEQVSLLWPKIYSENVEIQFCYQPFTWSNSAKDLAGVTCIIVGVGNADSRQKEIYTDQYSYLVSSISPYLIEGSQETVSPRGKPISPIPIMCMGSNAIDGKHLVVEKNEYLEQMKMHPDSKPFYKRYIGATDFLSGKERYCLWIDDEKVNEASRFEFISKRLESCKNYRRTAGRDAKKVADTPHRFCYRTHKNTQAIIFPRTTTERRVYVPVGFIDGNTSVINEAAFAIYDAAPYLVSLLSSKLHYVWFSTTSGRLRTGFRYSVKLSYNNFPVPVLTDSQIEMLNEMAIEILSVREQFPSQTLTELYDPDKMPSELLAVHKKNDALVEKIYTSENLKTDSERLSILFKLYKNMTGGQNA</sequence>
<protein>
    <recommendedName>
        <fullName evidence="1">site-specific DNA-methyltransferase (adenine-specific)</fullName>
        <ecNumber evidence="1">2.1.1.72</ecNumber>
    </recommendedName>
</protein>
<proteinExistence type="predicted"/>
<evidence type="ECO:0000259" key="7">
    <source>
        <dbReference type="Pfam" id="PF20466"/>
    </source>
</evidence>
<dbReference type="Pfam" id="PF20467">
    <property type="entry name" value="MmeI_C"/>
    <property type="match status" value="1"/>
</dbReference>
<evidence type="ECO:0000259" key="6">
    <source>
        <dbReference type="Pfam" id="PF20465"/>
    </source>
</evidence>
<dbReference type="GO" id="GO:0008168">
    <property type="term" value="F:methyltransferase activity"/>
    <property type="evidence" value="ECO:0007669"/>
    <property type="project" value="UniProtKB-KW"/>
</dbReference>
<dbReference type="RefSeq" id="WP_284295858.1">
    <property type="nucleotide sequence ID" value="NZ_BSSV01000001.1"/>
</dbReference>
<evidence type="ECO:0000256" key="1">
    <source>
        <dbReference type="ARBA" id="ARBA00011900"/>
    </source>
</evidence>
<evidence type="ECO:0000259" key="9">
    <source>
        <dbReference type="Pfam" id="PF20473"/>
    </source>
</evidence>
<evidence type="ECO:0000313" key="11">
    <source>
        <dbReference type="Proteomes" id="UP001157134"/>
    </source>
</evidence>
<dbReference type="EMBL" id="BSSV01000001">
    <property type="protein sequence ID" value="GLX84308.1"/>
    <property type="molecule type" value="Genomic_DNA"/>
</dbReference>
<evidence type="ECO:0000259" key="8">
    <source>
        <dbReference type="Pfam" id="PF20467"/>
    </source>
</evidence>
<evidence type="ECO:0000259" key="5">
    <source>
        <dbReference type="Pfam" id="PF20464"/>
    </source>
</evidence>
<evidence type="ECO:0000256" key="2">
    <source>
        <dbReference type="ARBA" id="ARBA00022603"/>
    </source>
</evidence>
<organism evidence="10 11">
    <name type="scientific">Thalassotalea loyana</name>
    <dbReference type="NCBI Taxonomy" id="280483"/>
    <lineage>
        <taxon>Bacteria</taxon>
        <taxon>Pseudomonadati</taxon>
        <taxon>Pseudomonadota</taxon>
        <taxon>Gammaproteobacteria</taxon>
        <taxon>Alteromonadales</taxon>
        <taxon>Colwelliaceae</taxon>
        <taxon>Thalassotalea</taxon>
    </lineage>
</organism>
<dbReference type="PANTHER" id="PTHR33841">
    <property type="entry name" value="DNA METHYLTRANSFERASE YEEA-RELATED"/>
    <property type="match status" value="1"/>
</dbReference>
<gene>
    <name evidence="10" type="primary">yeeA</name>
    <name evidence="10" type="ORF">tloyanaT_05600</name>
</gene>
<dbReference type="PANTHER" id="PTHR33841:SF1">
    <property type="entry name" value="DNA METHYLTRANSFERASE A"/>
    <property type="match status" value="1"/>
</dbReference>
<feature type="domain" description="MmeI-like helicase spacer" evidence="6">
    <location>
        <begin position="178"/>
        <end position="255"/>
    </location>
</feature>
<dbReference type="InterPro" id="IPR046819">
    <property type="entry name" value="MmeI_hel"/>
</dbReference>
<comment type="caution">
    <text evidence="10">The sequence shown here is derived from an EMBL/GenBank/DDBJ whole genome shotgun (WGS) entry which is preliminary data.</text>
</comment>
<feature type="domain" description="MmeI-like N-terminal" evidence="5">
    <location>
        <begin position="1"/>
        <end position="163"/>
    </location>
</feature>
<reference evidence="10 11" key="1">
    <citation type="submission" date="2023-03" db="EMBL/GenBank/DDBJ databases">
        <title>Thalassotalea loyana LMG 22536T draft genome sequence.</title>
        <authorList>
            <person name="Sawabe T."/>
        </authorList>
    </citation>
    <scope>NUCLEOTIDE SEQUENCE [LARGE SCALE GENOMIC DNA]</scope>
    <source>
        <strain evidence="10 11">LMG 22536</strain>
    </source>
</reference>
<dbReference type="Proteomes" id="UP001157134">
    <property type="component" value="Unassembled WGS sequence"/>
</dbReference>
<feature type="domain" description="MmeI-like C-terminal" evidence="8">
    <location>
        <begin position="827"/>
        <end position="903"/>
    </location>
</feature>
<keyword evidence="11" id="KW-1185">Reference proteome</keyword>
<dbReference type="InterPro" id="IPR050953">
    <property type="entry name" value="N4_N6_ade-DNA_methylase"/>
</dbReference>
<evidence type="ECO:0000256" key="4">
    <source>
        <dbReference type="ARBA" id="ARBA00047942"/>
    </source>
</evidence>
<accession>A0ABQ6H857</accession>
<dbReference type="Gene3D" id="3.40.50.150">
    <property type="entry name" value="Vaccinia Virus protein VP39"/>
    <property type="match status" value="1"/>
</dbReference>
<feature type="domain" description="MmeI-like DNA-methyltransferase" evidence="9">
    <location>
        <begin position="344"/>
        <end position="604"/>
    </location>
</feature>
<keyword evidence="3" id="KW-0808">Transferase</keyword>
<dbReference type="Pfam" id="PF20466">
    <property type="entry name" value="MmeI_TRD"/>
    <property type="match status" value="1"/>
</dbReference>
<dbReference type="EC" id="2.1.1.72" evidence="1"/>
<feature type="domain" description="MmeI-like target recognition" evidence="7">
    <location>
        <begin position="622"/>
        <end position="824"/>
    </location>
</feature>
<dbReference type="InterPro" id="IPR046820">
    <property type="entry name" value="MmeI_TRD"/>
</dbReference>
<keyword evidence="2 10" id="KW-0489">Methyltransferase</keyword>